<comment type="caution">
    <text evidence="3">The sequence shown here is derived from an EMBL/GenBank/DDBJ whole genome shotgun (WGS) entry which is preliminary data.</text>
</comment>
<name>A0A1A3HDV1_MYCMU</name>
<dbReference type="InterPro" id="IPR000835">
    <property type="entry name" value="HTH_MarR-typ"/>
</dbReference>
<dbReference type="InterPro" id="IPR039422">
    <property type="entry name" value="MarR/SlyA-like"/>
</dbReference>
<dbReference type="InterPro" id="IPR036390">
    <property type="entry name" value="WH_DNA-bd_sf"/>
</dbReference>
<dbReference type="SMART" id="SM00347">
    <property type="entry name" value="HTH_MARR"/>
    <property type="match status" value="1"/>
</dbReference>
<accession>A0A1A3HDV1</accession>
<dbReference type="InterPro" id="IPR036388">
    <property type="entry name" value="WH-like_DNA-bd_sf"/>
</dbReference>
<dbReference type="GO" id="GO:0006950">
    <property type="term" value="P:response to stress"/>
    <property type="evidence" value="ECO:0007669"/>
    <property type="project" value="TreeGrafter"/>
</dbReference>
<dbReference type="STRING" id="56689.GCA_001291445_06002"/>
<organism evidence="3 4">
    <name type="scientific">Mycolicibacterium mucogenicum</name>
    <name type="common">Mycobacterium mucogenicum</name>
    <dbReference type="NCBI Taxonomy" id="56689"/>
    <lineage>
        <taxon>Bacteria</taxon>
        <taxon>Bacillati</taxon>
        <taxon>Actinomycetota</taxon>
        <taxon>Actinomycetes</taxon>
        <taxon>Mycobacteriales</taxon>
        <taxon>Mycobacteriaceae</taxon>
        <taxon>Mycolicibacterium</taxon>
    </lineage>
</organism>
<gene>
    <name evidence="3" type="ORF">A5630_12895</name>
</gene>
<dbReference type="EMBL" id="LZLC01000029">
    <property type="protein sequence ID" value="OBJ45793.1"/>
    <property type="molecule type" value="Genomic_DNA"/>
</dbReference>
<evidence type="ECO:0000313" key="4">
    <source>
        <dbReference type="Proteomes" id="UP000093898"/>
    </source>
</evidence>
<dbReference type="Gene3D" id="1.10.10.10">
    <property type="entry name" value="Winged helix-like DNA-binding domain superfamily/Winged helix DNA-binding domain"/>
    <property type="match status" value="1"/>
</dbReference>
<dbReference type="RefSeq" id="WP_064978945.1">
    <property type="nucleotide sequence ID" value="NZ_LZLC01000029.1"/>
</dbReference>
<feature type="compositionally biased region" description="Basic and acidic residues" evidence="1">
    <location>
        <begin position="159"/>
        <end position="168"/>
    </location>
</feature>
<proteinExistence type="predicted"/>
<dbReference type="Pfam" id="PF12802">
    <property type="entry name" value="MarR_2"/>
    <property type="match status" value="1"/>
</dbReference>
<reference evidence="3 4" key="1">
    <citation type="submission" date="2016-06" db="EMBL/GenBank/DDBJ databases">
        <authorList>
            <person name="Kjaerup R.B."/>
            <person name="Dalgaard T.S."/>
            <person name="Juul-Madsen H.R."/>
        </authorList>
    </citation>
    <scope>NUCLEOTIDE SEQUENCE [LARGE SCALE GENOMIC DNA]</scope>
    <source>
        <strain evidence="3 4">1127319.6</strain>
    </source>
</reference>
<protein>
    <submittedName>
        <fullName evidence="3">MarR family transcriptional regulator</fullName>
    </submittedName>
</protein>
<dbReference type="PROSITE" id="PS50995">
    <property type="entry name" value="HTH_MARR_2"/>
    <property type="match status" value="1"/>
</dbReference>
<dbReference type="PANTHER" id="PTHR33164:SF89">
    <property type="entry name" value="MARR FAMILY REGULATORY PROTEIN"/>
    <property type="match status" value="1"/>
</dbReference>
<dbReference type="SUPFAM" id="SSF46785">
    <property type="entry name" value="Winged helix' DNA-binding domain"/>
    <property type="match status" value="1"/>
</dbReference>
<evidence type="ECO:0000256" key="1">
    <source>
        <dbReference type="SAM" id="MobiDB-lite"/>
    </source>
</evidence>
<dbReference type="AlphaFoldDB" id="A0A1A3HDV1"/>
<sequence length="168" mass="18732">MSSASSAQQRGGVAFLLAQLGHHAAQLFAERLVAVKLTPPHAGILRMIATRPGLSQQELSRLLGLLPSRVVAYLDELESRGEVERRRNPTDRRLYALYLTKSGEKLMQTLSEIAREHEQELTSGLTSQQRKTLNELLATLADEQGLTPAVHPGFRQIGRRRDEKSTNR</sequence>
<evidence type="ECO:0000259" key="2">
    <source>
        <dbReference type="PROSITE" id="PS50995"/>
    </source>
</evidence>
<feature type="region of interest" description="Disordered" evidence="1">
    <location>
        <begin position="149"/>
        <end position="168"/>
    </location>
</feature>
<feature type="domain" description="HTH marR-type" evidence="2">
    <location>
        <begin position="10"/>
        <end position="142"/>
    </location>
</feature>
<dbReference type="Proteomes" id="UP000093898">
    <property type="component" value="Unassembled WGS sequence"/>
</dbReference>
<dbReference type="GO" id="GO:0003700">
    <property type="term" value="F:DNA-binding transcription factor activity"/>
    <property type="evidence" value="ECO:0007669"/>
    <property type="project" value="InterPro"/>
</dbReference>
<dbReference type="OrthoDB" id="4462574at2"/>
<evidence type="ECO:0000313" key="3">
    <source>
        <dbReference type="EMBL" id="OBJ45793.1"/>
    </source>
</evidence>
<dbReference type="PRINTS" id="PR00598">
    <property type="entry name" value="HTHMARR"/>
</dbReference>
<dbReference type="PANTHER" id="PTHR33164">
    <property type="entry name" value="TRANSCRIPTIONAL REGULATOR, MARR FAMILY"/>
    <property type="match status" value="1"/>
</dbReference>